<protein>
    <submittedName>
        <fullName evidence="2">Uncharacterized protein</fullName>
    </submittedName>
</protein>
<accession>A0A834MBM0</accession>
<evidence type="ECO:0000256" key="1">
    <source>
        <dbReference type="SAM" id="MobiDB-lite"/>
    </source>
</evidence>
<feature type="region of interest" description="Disordered" evidence="1">
    <location>
        <begin position="68"/>
        <end position="92"/>
    </location>
</feature>
<comment type="caution">
    <text evidence="2">The sequence shown here is derived from an EMBL/GenBank/DDBJ whole genome shotgun (WGS) entry which is preliminary data.</text>
</comment>
<keyword evidence="3" id="KW-1185">Reference proteome</keyword>
<reference evidence="2" key="1">
    <citation type="submission" date="2020-08" db="EMBL/GenBank/DDBJ databases">
        <title>Genome sequencing and assembly of the red palm weevil Rhynchophorus ferrugineus.</title>
        <authorList>
            <person name="Dias G.B."/>
            <person name="Bergman C.M."/>
            <person name="Manee M."/>
        </authorList>
    </citation>
    <scope>NUCLEOTIDE SEQUENCE</scope>
    <source>
        <strain evidence="2">AA-2017</strain>
        <tissue evidence="2">Whole larva</tissue>
    </source>
</reference>
<dbReference type="EMBL" id="JAACXV010000415">
    <property type="protein sequence ID" value="KAF7277708.1"/>
    <property type="molecule type" value="Genomic_DNA"/>
</dbReference>
<name>A0A834MBM0_RHYFE</name>
<sequence length="132" mass="14007">MTAPGSGAGGREGGKDCARAASGYFRANNVLCDVGTAASDCFSQSELERFRCTMSVCRTRVGVGEFSSDGEGLGATRREPAVPRPPLQTASRPRPDHILKFYLIGMNLNGSPLFGEWTVVFALLDGFPFGAI</sequence>
<organism evidence="2 3">
    <name type="scientific">Rhynchophorus ferrugineus</name>
    <name type="common">Red palm weevil</name>
    <name type="synonym">Curculio ferrugineus</name>
    <dbReference type="NCBI Taxonomy" id="354439"/>
    <lineage>
        <taxon>Eukaryota</taxon>
        <taxon>Metazoa</taxon>
        <taxon>Ecdysozoa</taxon>
        <taxon>Arthropoda</taxon>
        <taxon>Hexapoda</taxon>
        <taxon>Insecta</taxon>
        <taxon>Pterygota</taxon>
        <taxon>Neoptera</taxon>
        <taxon>Endopterygota</taxon>
        <taxon>Coleoptera</taxon>
        <taxon>Polyphaga</taxon>
        <taxon>Cucujiformia</taxon>
        <taxon>Curculionidae</taxon>
        <taxon>Dryophthorinae</taxon>
        <taxon>Rhynchophorus</taxon>
    </lineage>
</organism>
<dbReference type="AlphaFoldDB" id="A0A834MBM0"/>
<dbReference type="Proteomes" id="UP000625711">
    <property type="component" value="Unassembled WGS sequence"/>
</dbReference>
<evidence type="ECO:0000313" key="2">
    <source>
        <dbReference type="EMBL" id="KAF7277708.1"/>
    </source>
</evidence>
<gene>
    <name evidence="2" type="ORF">GWI33_009319</name>
</gene>
<evidence type="ECO:0000313" key="3">
    <source>
        <dbReference type="Proteomes" id="UP000625711"/>
    </source>
</evidence>
<proteinExistence type="predicted"/>